<evidence type="ECO:0000313" key="3">
    <source>
        <dbReference type="Proteomes" id="UP001160483"/>
    </source>
</evidence>
<comment type="caution">
    <text evidence="2">The sequence shown here is derived from an EMBL/GenBank/DDBJ whole genome shotgun (WGS) entry which is preliminary data.</text>
</comment>
<dbReference type="AlphaFoldDB" id="A0AAU9KHQ6"/>
<dbReference type="PANTHER" id="PTHR11439:SF463">
    <property type="entry name" value="REVERSE TRANSCRIPTASE TY1_COPIA-TYPE DOMAIN-CONTAINING PROTEIN"/>
    <property type="match status" value="1"/>
</dbReference>
<protein>
    <recommendedName>
        <fullName evidence="1">Reverse transcriptase Ty1/copia-type domain-containing protein</fullName>
    </recommendedName>
</protein>
<name>A0AAU9KHQ6_9STRA</name>
<dbReference type="Proteomes" id="UP001160483">
    <property type="component" value="Unassembled WGS sequence"/>
</dbReference>
<feature type="domain" description="Reverse transcriptase Ty1/copia-type" evidence="1">
    <location>
        <begin position="143"/>
        <end position="213"/>
    </location>
</feature>
<sequence>MQLCGVFRAAVLPKGQQDIGTKWVFKIKQKSDASIEKYKGTTCGQGLQAEVRHRLHGGILTSGQVCDAAHGGRDYQVLWLASWPTWDVVTAFLYGVTKETVYCAVPEGVELDGDFNCLKLVKTIYGLKQASRSTWTMCWGRGVVTGSSTELIACTKSDLKTRFEMTDSGKCAFVLGIELVENADNSVTMCQRRYVDDILKRFGMEDCKAAISPADVSTRLTRSDALTKVSAPFREAVGALMHLTTATRPDIAFAVRYVSRFMENPQVEHWIAVKRIFRYLQGTTSHGICFKPGEEVDFRGYSDADWAGDHSERKSTSGYAFL</sequence>
<organism evidence="2 3">
    <name type="scientific">Peronospora belbahrii</name>
    <dbReference type="NCBI Taxonomy" id="622444"/>
    <lineage>
        <taxon>Eukaryota</taxon>
        <taxon>Sar</taxon>
        <taxon>Stramenopiles</taxon>
        <taxon>Oomycota</taxon>
        <taxon>Peronosporomycetes</taxon>
        <taxon>Peronosporales</taxon>
        <taxon>Peronosporaceae</taxon>
        <taxon>Peronospora</taxon>
    </lineage>
</organism>
<evidence type="ECO:0000313" key="2">
    <source>
        <dbReference type="EMBL" id="CAH0473812.1"/>
    </source>
</evidence>
<dbReference type="PANTHER" id="PTHR11439">
    <property type="entry name" value="GAG-POL-RELATED RETROTRANSPOSON"/>
    <property type="match status" value="1"/>
</dbReference>
<dbReference type="InterPro" id="IPR013103">
    <property type="entry name" value="RVT_2"/>
</dbReference>
<gene>
    <name evidence="2" type="ORF">PBS003_LOCUS687</name>
</gene>
<reference evidence="2" key="1">
    <citation type="submission" date="2021-11" db="EMBL/GenBank/DDBJ databases">
        <authorList>
            <person name="Islam A."/>
            <person name="Islam S."/>
            <person name="Flora M.S."/>
            <person name="Rahman M."/>
            <person name="Ziaur R.M."/>
            <person name="Epstein J.H."/>
            <person name="Hassan M."/>
            <person name="Klassen M."/>
            <person name="Woodard K."/>
            <person name="Webb A."/>
            <person name="Webby R.J."/>
            <person name="El Zowalaty M.E."/>
        </authorList>
    </citation>
    <scope>NUCLEOTIDE SEQUENCE</scope>
    <source>
        <strain evidence="2">Pbs3</strain>
    </source>
</reference>
<dbReference type="EMBL" id="CAKKTJ010000088">
    <property type="protein sequence ID" value="CAH0473812.1"/>
    <property type="molecule type" value="Genomic_DNA"/>
</dbReference>
<proteinExistence type="predicted"/>
<evidence type="ECO:0000259" key="1">
    <source>
        <dbReference type="Pfam" id="PF07727"/>
    </source>
</evidence>
<dbReference type="Pfam" id="PF07727">
    <property type="entry name" value="RVT_2"/>
    <property type="match status" value="1"/>
</dbReference>
<accession>A0AAU9KHQ6</accession>